<dbReference type="PROSITE" id="PS00927">
    <property type="entry name" value="TREHALASE_1"/>
    <property type="match status" value="1"/>
</dbReference>
<evidence type="ECO:0000256" key="3">
    <source>
        <dbReference type="ARBA" id="ARBA00012757"/>
    </source>
</evidence>
<evidence type="ECO:0000313" key="10">
    <source>
        <dbReference type="Proteomes" id="UP001431783"/>
    </source>
</evidence>
<keyword evidence="5 7" id="KW-0378">Hydrolase</keyword>
<evidence type="ECO:0000256" key="8">
    <source>
        <dbReference type="SAM" id="SignalP"/>
    </source>
</evidence>
<keyword evidence="6 7" id="KW-0326">Glycosidase</keyword>
<reference evidence="9 10" key="1">
    <citation type="submission" date="2023-03" db="EMBL/GenBank/DDBJ databases">
        <title>Genome insight into feeding habits of ladybird beetles.</title>
        <authorList>
            <person name="Li H.-S."/>
            <person name="Huang Y.-H."/>
            <person name="Pang H."/>
        </authorList>
    </citation>
    <scope>NUCLEOTIDE SEQUENCE [LARGE SCALE GENOMIC DNA]</scope>
    <source>
        <strain evidence="9">SYSU_2023b</strain>
        <tissue evidence="9">Whole body</tissue>
    </source>
</reference>
<dbReference type="PANTHER" id="PTHR23403:SF1">
    <property type="entry name" value="TREHALASE"/>
    <property type="match status" value="1"/>
</dbReference>
<gene>
    <name evidence="9" type="ORF">WA026_010931</name>
</gene>
<evidence type="ECO:0000256" key="6">
    <source>
        <dbReference type="ARBA" id="ARBA00023295"/>
    </source>
</evidence>
<dbReference type="Gene3D" id="1.50.10.10">
    <property type="match status" value="1"/>
</dbReference>
<evidence type="ECO:0000256" key="4">
    <source>
        <dbReference type="ARBA" id="ARBA00019905"/>
    </source>
</evidence>
<dbReference type="AlphaFoldDB" id="A0AAW1V0S0"/>
<comment type="similarity">
    <text evidence="2 7">Belongs to the glycosyl hydrolase 37 family.</text>
</comment>
<evidence type="ECO:0000256" key="7">
    <source>
        <dbReference type="RuleBase" id="RU361180"/>
    </source>
</evidence>
<dbReference type="InterPro" id="IPR012341">
    <property type="entry name" value="6hp_glycosidase-like_sf"/>
</dbReference>
<proteinExistence type="inferred from homology"/>
<evidence type="ECO:0000313" key="9">
    <source>
        <dbReference type="EMBL" id="KAK9885434.1"/>
    </source>
</evidence>
<feature type="chain" id="PRO_5043609749" description="Trehalase" evidence="8">
    <location>
        <begin position="19"/>
        <end position="594"/>
    </location>
</feature>
<evidence type="ECO:0000256" key="2">
    <source>
        <dbReference type="ARBA" id="ARBA00005615"/>
    </source>
</evidence>
<organism evidence="9 10">
    <name type="scientific">Henosepilachna vigintioctopunctata</name>
    <dbReference type="NCBI Taxonomy" id="420089"/>
    <lineage>
        <taxon>Eukaryota</taxon>
        <taxon>Metazoa</taxon>
        <taxon>Ecdysozoa</taxon>
        <taxon>Arthropoda</taxon>
        <taxon>Hexapoda</taxon>
        <taxon>Insecta</taxon>
        <taxon>Pterygota</taxon>
        <taxon>Neoptera</taxon>
        <taxon>Endopterygota</taxon>
        <taxon>Coleoptera</taxon>
        <taxon>Polyphaga</taxon>
        <taxon>Cucujiformia</taxon>
        <taxon>Coccinelloidea</taxon>
        <taxon>Coccinellidae</taxon>
        <taxon>Epilachninae</taxon>
        <taxon>Epilachnini</taxon>
        <taxon>Henosepilachna</taxon>
    </lineage>
</organism>
<evidence type="ECO:0000256" key="1">
    <source>
        <dbReference type="ARBA" id="ARBA00001576"/>
    </source>
</evidence>
<keyword evidence="8" id="KW-0732">Signal</keyword>
<accession>A0AAW1V0S0</accession>
<dbReference type="GO" id="GO:0004555">
    <property type="term" value="F:alpha,alpha-trehalase activity"/>
    <property type="evidence" value="ECO:0007669"/>
    <property type="project" value="UniProtKB-EC"/>
</dbReference>
<feature type="signal peptide" evidence="8">
    <location>
        <begin position="1"/>
        <end position="18"/>
    </location>
</feature>
<dbReference type="GO" id="GO:0005993">
    <property type="term" value="P:trehalose catabolic process"/>
    <property type="evidence" value="ECO:0007669"/>
    <property type="project" value="TreeGrafter"/>
</dbReference>
<name>A0AAW1V0S0_9CUCU</name>
<dbReference type="InterPro" id="IPR008928">
    <property type="entry name" value="6-hairpin_glycosidase_sf"/>
</dbReference>
<keyword evidence="10" id="KW-1185">Reference proteome</keyword>
<dbReference type="InterPro" id="IPR001661">
    <property type="entry name" value="Glyco_hydro_37"/>
</dbReference>
<comment type="catalytic activity">
    <reaction evidence="1 7">
        <text>alpha,alpha-trehalose + H2O = alpha-D-glucose + beta-D-glucose</text>
        <dbReference type="Rhea" id="RHEA:32675"/>
        <dbReference type="ChEBI" id="CHEBI:15377"/>
        <dbReference type="ChEBI" id="CHEBI:15903"/>
        <dbReference type="ChEBI" id="CHEBI:16551"/>
        <dbReference type="ChEBI" id="CHEBI:17925"/>
        <dbReference type="EC" id="3.2.1.28"/>
    </reaction>
</comment>
<dbReference type="EMBL" id="JARQZJ010000095">
    <property type="protein sequence ID" value="KAK9885434.1"/>
    <property type="molecule type" value="Genomic_DNA"/>
</dbReference>
<dbReference type="EC" id="3.2.1.28" evidence="3 7"/>
<dbReference type="PANTHER" id="PTHR23403">
    <property type="entry name" value="TREHALASE"/>
    <property type="match status" value="1"/>
</dbReference>
<dbReference type="PRINTS" id="PR00744">
    <property type="entry name" value="GLHYDRLASE37"/>
</dbReference>
<sequence>MFMLIQIIFMFYFSKSSSTTDIPTCSSPLYCQGHILHLLQKGQPFSDSKHYVDMTMKFEERIIVDKFNELHRLFNGHVGTKDAKKFIIENFAMEDELDEWKAPDYSPEPPFLKRILEPNYEVFARKLIPIWNNLGRKVKPQVAHSSNISRHSIIPVPNPFIIPGGRFREFYYWDSYWIAVGLLYSGMGNTVRGMLDNFSWLVKTYGFIPNGGRIYYLNRSQPPVFTMMVLDYLKKNVDADNEWLKKNIGFIEMELNFWLKRKTVTFKMNNVEYTLARYIVNSTDPRPESYYEDFVTCEYPPKAEAKSKCFRELKAGAESGWDFSSRWMTTSESLFDINTSHIAPVDLNAFLVRSFYILAMLFNKIGNKDKSDHWFNIYKKWSTTLHKVMYNEQDGIWYDYDVVKSRQNKQFFCSNFAPLWAQIYSKSKLRDRLGFRAVNYLLKHNVMVYKGGIPATFKHSGEQWDYPNAWPNLQSIVILGLKRSKNQKAEKIAKLLAERWINTNLALFNKTNQMYEKYNAESTGEAGGGGDYSTPTGFGWSNGVVLELIAEFFAKKDNTFELDIEGEFEKSSSSCCESTIRILYLIVISTRLIL</sequence>
<dbReference type="Proteomes" id="UP001431783">
    <property type="component" value="Unassembled WGS sequence"/>
</dbReference>
<evidence type="ECO:0000256" key="5">
    <source>
        <dbReference type="ARBA" id="ARBA00022801"/>
    </source>
</evidence>
<dbReference type="Pfam" id="PF01204">
    <property type="entry name" value="Trehalase"/>
    <property type="match status" value="1"/>
</dbReference>
<dbReference type="SUPFAM" id="SSF48208">
    <property type="entry name" value="Six-hairpin glycosidases"/>
    <property type="match status" value="1"/>
</dbReference>
<comment type="caution">
    <text evidence="9">The sequence shown here is derived from an EMBL/GenBank/DDBJ whole genome shotgun (WGS) entry which is preliminary data.</text>
</comment>
<protein>
    <recommendedName>
        <fullName evidence="4 7">Trehalase</fullName>
        <ecNumber evidence="3 7">3.2.1.28</ecNumber>
    </recommendedName>
    <alternativeName>
        <fullName evidence="7">Alpha-trehalose glucohydrolase</fullName>
    </alternativeName>
</protein>
<dbReference type="InterPro" id="IPR018232">
    <property type="entry name" value="Glyco_hydro_37_CS"/>
</dbReference>